<dbReference type="SUPFAM" id="SSF46785">
    <property type="entry name" value="Winged helix' DNA-binding domain"/>
    <property type="match status" value="1"/>
</dbReference>
<feature type="domain" description="Peptidase S24/S26A/S26B/S26C" evidence="15">
    <location>
        <begin position="79"/>
        <end position="194"/>
    </location>
</feature>
<gene>
    <name evidence="13 17" type="primary">lexA</name>
    <name evidence="17" type="ORF">ENQ87_08390</name>
</gene>
<dbReference type="Gene3D" id="2.10.109.10">
    <property type="entry name" value="Umud Fragment, subunit A"/>
    <property type="match status" value="1"/>
</dbReference>
<dbReference type="InterPro" id="IPR036388">
    <property type="entry name" value="WH-like_DNA-bd_sf"/>
</dbReference>
<comment type="caution">
    <text evidence="17">The sequence shown here is derived from an EMBL/GenBank/DDBJ whole genome shotgun (WGS) entry which is preliminary data.</text>
</comment>
<dbReference type="InterPro" id="IPR006200">
    <property type="entry name" value="LexA"/>
</dbReference>
<evidence type="ECO:0000256" key="5">
    <source>
        <dbReference type="ARBA" id="ARBA00022763"/>
    </source>
</evidence>
<keyword evidence="4 13" id="KW-0235">DNA replication</keyword>
<dbReference type="SUPFAM" id="SSF51306">
    <property type="entry name" value="LexA/Signal peptidase"/>
    <property type="match status" value="1"/>
</dbReference>
<dbReference type="PANTHER" id="PTHR33516:SF2">
    <property type="entry name" value="LEXA REPRESSOR-RELATED"/>
    <property type="match status" value="1"/>
</dbReference>
<feature type="active site" description="For autocatalytic cleavage activity" evidence="13">
    <location>
        <position position="120"/>
    </location>
</feature>
<protein>
    <recommendedName>
        <fullName evidence="13">LexA repressor</fullName>
        <ecNumber evidence="13">3.4.21.88</ecNumber>
    </recommendedName>
</protein>
<keyword evidence="5 13" id="KW-0227">DNA damage</keyword>
<reference evidence="17" key="1">
    <citation type="journal article" date="2020" name="mSystems">
        <title>Genome- and Community-Level Interaction Insights into Carbon Utilization and Element Cycling Functions of Hydrothermarchaeota in Hydrothermal Sediment.</title>
        <authorList>
            <person name="Zhou Z."/>
            <person name="Liu Y."/>
            <person name="Xu W."/>
            <person name="Pan J."/>
            <person name="Luo Z.H."/>
            <person name="Li M."/>
        </authorList>
    </citation>
    <scope>NUCLEOTIDE SEQUENCE [LARGE SCALE GENOMIC DNA]</scope>
    <source>
        <strain evidence="17">SpSt-349</strain>
    </source>
</reference>
<dbReference type="CDD" id="cd06529">
    <property type="entry name" value="S24_LexA-like"/>
    <property type="match status" value="1"/>
</dbReference>
<keyword evidence="6 13" id="KW-0378">Hydrolase</keyword>
<dbReference type="AlphaFoldDB" id="A0A831UE52"/>
<dbReference type="GO" id="GO:0009432">
    <property type="term" value="P:SOS response"/>
    <property type="evidence" value="ECO:0007669"/>
    <property type="project" value="UniProtKB-UniRule"/>
</dbReference>
<keyword evidence="9 13" id="KW-0238">DNA-binding</keyword>
<keyword evidence="11 13" id="KW-0234">DNA repair</keyword>
<evidence type="ECO:0000256" key="11">
    <source>
        <dbReference type="ARBA" id="ARBA00023204"/>
    </source>
</evidence>
<keyword evidence="12 13" id="KW-0742">SOS response</keyword>
<dbReference type="GO" id="GO:0045892">
    <property type="term" value="P:negative regulation of DNA-templated transcription"/>
    <property type="evidence" value="ECO:0007669"/>
    <property type="project" value="UniProtKB-UniRule"/>
</dbReference>
<dbReference type="InterPro" id="IPR006197">
    <property type="entry name" value="Peptidase_S24_LexA"/>
</dbReference>
<dbReference type="InterPro" id="IPR036286">
    <property type="entry name" value="LexA/Signal_pep-like_sf"/>
</dbReference>
<evidence type="ECO:0000313" key="17">
    <source>
        <dbReference type="EMBL" id="HEN42380.1"/>
    </source>
</evidence>
<dbReference type="EMBL" id="DSOV01000038">
    <property type="protein sequence ID" value="HEN42380.1"/>
    <property type="molecule type" value="Genomic_DNA"/>
</dbReference>
<evidence type="ECO:0000256" key="12">
    <source>
        <dbReference type="ARBA" id="ARBA00023236"/>
    </source>
</evidence>
<dbReference type="InterPro" id="IPR015927">
    <property type="entry name" value="Peptidase_S24_S26A/B/C"/>
</dbReference>
<dbReference type="NCBIfam" id="TIGR00498">
    <property type="entry name" value="lexA"/>
    <property type="match status" value="1"/>
</dbReference>
<keyword evidence="3 13" id="KW-0678">Repressor</keyword>
<dbReference type="FunFam" id="2.10.109.10:FF:000001">
    <property type="entry name" value="LexA repressor"/>
    <property type="match status" value="1"/>
</dbReference>
<dbReference type="InterPro" id="IPR006199">
    <property type="entry name" value="LexA_DNA-bd_dom"/>
</dbReference>
<evidence type="ECO:0000256" key="13">
    <source>
        <dbReference type="HAMAP-Rule" id="MF_00015"/>
    </source>
</evidence>
<evidence type="ECO:0000256" key="3">
    <source>
        <dbReference type="ARBA" id="ARBA00022491"/>
    </source>
</evidence>
<proteinExistence type="inferred from homology"/>
<dbReference type="GO" id="GO:0006260">
    <property type="term" value="P:DNA replication"/>
    <property type="evidence" value="ECO:0007669"/>
    <property type="project" value="UniProtKB-UniRule"/>
</dbReference>
<dbReference type="GO" id="GO:0006508">
    <property type="term" value="P:proteolysis"/>
    <property type="evidence" value="ECO:0007669"/>
    <property type="project" value="InterPro"/>
</dbReference>
<evidence type="ECO:0000256" key="7">
    <source>
        <dbReference type="ARBA" id="ARBA00022813"/>
    </source>
</evidence>
<keyword evidence="10 13" id="KW-0804">Transcription</keyword>
<dbReference type="InterPro" id="IPR039418">
    <property type="entry name" value="LexA-like"/>
</dbReference>
<dbReference type="Gene3D" id="1.10.10.10">
    <property type="entry name" value="Winged helix-like DNA-binding domain superfamily/Winged helix DNA-binding domain"/>
    <property type="match status" value="1"/>
</dbReference>
<keyword evidence="7 13" id="KW-0068">Autocatalytic cleavage</keyword>
<evidence type="ECO:0000256" key="9">
    <source>
        <dbReference type="ARBA" id="ARBA00023125"/>
    </source>
</evidence>
<dbReference type="EC" id="3.4.21.88" evidence="13"/>
<evidence type="ECO:0000256" key="6">
    <source>
        <dbReference type="ARBA" id="ARBA00022801"/>
    </source>
</evidence>
<evidence type="ECO:0000256" key="4">
    <source>
        <dbReference type="ARBA" id="ARBA00022705"/>
    </source>
</evidence>
<accession>A0A831UE52</accession>
<evidence type="ECO:0000259" key="15">
    <source>
        <dbReference type="Pfam" id="PF00717"/>
    </source>
</evidence>
<comment type="catalytic activity">
    <reaction evidence="13">
        <text>Hydrolysis of Ala-|-Gly bond in repressor LexA.</text>
        <dbReference type="EC" id="3.4.21.88"/>
    </reaction>
</comment>
<name>A0A831UE52_GEOME</name>
<dbReference type="InterPro" id="IPR050077">
    <property type="entry name" value="LexA_repressor"/>
</dbReference>
<comment type="function">
    <text evidence="13">Represses a number of genes involved in the response to DNA damage (SOS response), including recA and lexA. In the presence of single-stranded DNA, RecA interacts with LexA causing an autocatalytic cleavage which disrupts the DNA-binding part of LexA, leading to derepression of the SOS regulon and eventually DNA repair.</text>
</comment>
<dbReference type="Pfam" id="PF00717">
    <property type="entry name" value="Peptidase_S24"/>
    <property type="match status" value="1"/>
</dbReference>
<dbReference type="HAMAP" id="MF_00015">
    <property type="entry name" value="LexA"/>
    <property type="match status" value="1"/>
</dbReference>
<evidence type="ECO:0000256" key="10">
    <source>
        <dbReference type="ARBA" id="ARBA00023163"/>
    </source>
</evidence>
<dbReference type="GO" id="GO:0003677">
    <property type="term" value="F:DNA binding"/>
    <property type="evidence" value="ECO:0007669"/>
    <property type="project" value="UniProtKB-UniRule"/>
</dbReference>
<keyword evidence="8 13" id="KW-0805">Transcription regulation</keyword>
<comment type="subunit">
    <text evidence="2 13">Homodimer.</text>
</comment>
<feature type="DNA-binding region" description="H-T-H motif" evidence="13">
    <location>
        <begin position="28"/>
        <end position="48"/>
    </location>
</feature>
<comment type="similarity">
    <text evidence="1 13 14">Belongs to the peptidase S24 family.</text>
</comment>
<evidence type="ECO:0000256" key="2">
    <source>
        <dbReference type="ARBA" id="ARBA00011738"/>
    </source>
</evidence>
<feature type="site" description="Cleavage; by autolysis" evidence="13">
    <location>
        <begin position="86"/>
        <end position="87"/>
    </location>
</feature>
<dbReference type="FunFam" id="1.10.10.10:FF:000009">
    <property type="entry name" value="LexA repressor"/>
    <property type="match status" value="1"/>
</dbReference>
<evidence type="ECO:0000256" key="1">
    <source>
        <dbReference type="ARBA" id="ARBA00007484"/>
    </source>
</evidence>
<organism evidence="17">
    <name type="scientific">Geobacter metallireducens</name>
    <dbReference type="NCBI Taxonomy" id="28232"/>
    <lineage>
        <taxon>Bacteria</taxon>
        <taxon>Pseudomonadati</taxon>
        <taxon>Thermodesulfobacteriota</taxon>
        <taxon>Desulfuromonadia</taxon>
        <taxon>Geobacterales</taxon>
        <taxon>Geobacteraceae</taxon>
        <taxon>Geobacter</taxon>
    </lineage>
</organism>
<feature type="active site" description="For autocatalytic cleavage activity" evidence="13">
    <location>
        <position position="157"/>
    </location>
</feature>
<dbReference type="Pfam" id="PF01726">
    <property type="entry name" value="LexA_DNA_bind"/>
    <property type="match status" value="1"/>
</dbReference>
<dbReference type="PRINTS" id="PR00726">
    <property type="entry name" value="LEXASERPTASE"/>
</dbReference>
<feature type="domain" description="LexA repressor DNA-binding" evidence="16">
    <location>
        <begin position="1"/>
        <end position="65"/>
    </location>
</feature>
<evidence type="ECO:0000259" key="16">
    <source>
        <dbReference type="Pfam" id="PF01726"/>
    </source>
</evidence>
<evidence type="ECO:0000256" key="8">
    <source>
        <dbReference type="ARBA" id="ARBA00023015"/>
    </source>
</evidence>
<dbReference type="PANTHER" id="PTHR33516">
    <property type="entry name" value="LEXA REPRESSOR"/>
    <property type="match status" value="1"/>
</dbReference>
<dbReference type="GO" id="GO:0004252">
    <property type="term" value="F:serine-type endopeptidase activity"/>
    <property type="evidence" value="ECO:0007669"/>
    <property type="project" value="UniProtKB-UniRule"/>
</dbReference>
<dbReference type="GO" id="GO:0006281">
    <property type="term" value="P:DNA repair"/>
    <property type="evidence" value="ECO:0007669"/>
    <property type="project" value="UniProtKB-UniRule"/>
</dbReference>
<evidence type="ECO:0000256" key="14">
    <source>
        <dbReference type="RuleBase" id="RU003991"/>
    </source>
</evidence>
<sequence length="201" mass="21867">MEPITSRQREVLDYIAGFVDRNGYPPTLREIAGHLKVRGTLGVMKHLDALEQKGYLRREAGSSRGIVLAGRPAPAASIPVVGVVRAGLPQPAMEDIEEHLAIDRSLTKGGTFFLRVRGDSMVNAAIVDGDLALVRPQATAENRDIVVAMIDGEATLKRFYRGEDHIRLQPENPNMAPIIVRKGEGEVTIVGKVVGIYRPLG</sequence>
<dbReference type="InterPro" id="IPR036390">
    <property type="entry name" value="WH_DNA-bd_sf"/>
</dbReference>